<evidence type="ECO:0000256" key="2">
    <source>
        <dbReference type="ARBA" id="ARBA00023242"/>
    </source>
</evidence>
<keyword evidence="2" id="KW-0539">Nucleus</keyword>
<proteinExistence type="predicted"/>
<keyword evidence="4" id="KW-1185">Reference proteome</keyword>
<dbReference type="InterPro" id="IPR055315">
    <property type="entry name" value="Cramped-like"/>
</dbReference>
<dbReference type="PANTHER" id="PTHR21677">
    <property type="entry name" value="CRAMPED PROTEIN"/>
    <property type="match status" value="1"/>
</dbReference>
<evidence type="ECO:0000256" key="1">
    <source>
        <dbReference type="ARBA" id="ARBA00023125"/>
    </source>
</evidence>
<dbReference type="Proteomes" id="UP000235145">
    <property type="component" value="Unassembled WGS sequence"/>
</dbReference>
<dbReference type="GO" id="GO:0003677">
    <property type="term" value="F:DNA binding"/>
    <property type="evidence" value="ECO:0007669"/>
    <property type="project" value="UniProtKB-KW"/>
</dbReference>
<dbReference type="EMBL" id="NBSK02000009">
    <property type="protein sequence ID" value="KAJ0188269.1"/>
    <property type="molecule type" value="Genomic_DNA"/>
</dbReference>
<dbReference type="GO" id="GO:0003682">
    <property type="term" value="F:chromatin binding"/>
    <property type="evidence" value="ECO:0007669"/>
    <property type="project" value="InterPro"/>
</dbReference>
<name>A0A9R1WUV5_LACSA</name>
<keyword evidence="1" id="KW-0238">DNA-binding</keyword>
<accession>A0A9R1WUV5</accession>
<dbReference type="PANTHER" id="PTHR21677:SF1">
    <property type="entry name" value="PROTEIN CRAMPED-LIKE"/>
    <property type="match status" value="1"/>
</dbReference>
<evidence type="ECO:0000313" key="4">
    <source>
        <dbReference type="Proteomes" id="UP000235145"/>
    </source>
</evidence>
<sequence length="136" mass="14583">MTCKWSSSTVAASGELKLKWNHDSVLIGSPPIFRLRYGWFGKGEEHNNTNNGIGIGGSVGMGLSTLEWVNSLTNISVGDLLSEVSHNAVGPAPCHQQISYSCDSFDAAIAAHINKNHHAKNNGFHSTTIQSSIYDA</sequence>
<comment type="caution">
    <text evidence="3">The sequence shown here is derived from an EMBL/GenBank/DDBJ whole genome shotgun (WGS) entry which is preliminary data.</text>
</comment>
<protein>
    <submittedName>
        <fullName evidence="3">Uncharacterized protein</fullName>
    </submittedName>
</protein>
<evidence type="ECO:0000313" key="3">
    <source>
        <dbReference type="EMBL" id="KAJ0188269.1"/>
    </source>
</evidence>
<organism evidence="3 4">
    <name type="scientific">Lactuca sativa</name>
    <name type="common">Garden lettuce</name>
    <dbReference type="NCBI Taxonomy" id="4236"/>
    <lineage>
        <taxon>Eukaryota</taxon>
        <taxon>Viridiplantae</taxon>
        <taxon>Streptophyta</taxon>
        <taxon>Embryophyta</taxon>
        <taxon>Tracheophyta</taxon>
        <taxon>Spermatophyta</taxon>
        <taxon>Magnoliopsida</taxon>
        <taxon>eudicotyledons</taxon>
        <taxon>Gunneridae</taxon>
        <taxon>Pentapetalae</taxon>
        <taxon>asterids</taxon>
        <taxon>campanulids</taxon>
        <taxon>Asterales</taxon>
        <taxon>Asteraceae</taxon>
        <taxon>Cichorioideae</taxon>
        <taxon>Cichorieae</taxon>
        <taxon>Lactucinae</taxon>
        <taxon>Lactuca</taxon>
    </lineage>
</organism>
<gene>
    <name evidence="3" type="ORF">LSAT_V11C900492340</name>
</gene>
<dbReference type="AlphaFoldDB" id="A0A9R1WUV5"/>
<reference evidence="3 4" key="1">
    <citation type="journal article" date="2017" name="Nat. Commun.">
        <title>Genome assembly with in vitro proximity ligation data and whole-genome triplication in lettuce.</title>
        <authorList>
            <person name="Reyes-Chin-Wo S."/>
            <person name="Wang Z."/>
            <person name="Yang X."/>
            <person name="Kozik A."/>
            <person name="Arikit S."/>
            <person name="Song C."/>
            <person name="Xia L."/>
            <person name="Froenicke L."/>
            <person name="Lavelle D.O."/>
            <person name="Truco M.J."/>
            <person name="Xia R."/>
            <person name="Zhu S."/>
            <person name="Xu C."/>
            <person name="Xu H."/>
            <person name="Xu X."/>
            <person name="Cox K."/>
            <person name="Korf I."/>
            <person name="Meyers B.C."/>
            <person name="Michelmore R.W."/>
        </authorList>
    </citation>
    <scope>NUCLEOTIDE SEQUENCE [LARGE SCALE GENOMIC DNA]</scope>
    <source>
        <strain evidence="4">cv. Salinas</strain>
        <tissue evidence="3">Seedlings</tissue>
    </source>
</reference>